<dbReference type="SMART" id="SM00220">
    <property type="entry name" value="S_TKc"/>
    <property type="match status" value="1"/>
</dbReference>
<dbReference type="GO" id="GO:0005524">
    <property type="term" value="F:ATP binding"/>
    <property type="evidence" value="ECO:0007669"/>
    <property type="project" value="UniProtKB-UniRule"/>
</dbReference>
<evidence type="ECO:0000256" key="6">
    <source>
        <dbReference type="ARBA" id="ARBA00022777"/>
    </source>
</evidence>
<dbReference type="Pfam" id="PF03607">
    <property type="entry name" value="DCX"/>
    <property type="match status" value="1"/>
</dbReference>
<dbReference type="InterPro" id="IPR036572">
    <property type="entry name" value="Doublecortin_dom_sf"/>
</dbReference>
<evidence type="ECO:0000259" key="15">
    <source>
        <dbReference type="PROSITE" id="PS50309"/>
    </source>
</evidence>
<dbReference type="InterPro" id="IPR000719">
    <property type="entry name" value="Prot_kinase_dom"/>
</dbReference>
<comment type="catalytic activity">
    <reaction evidence="10">
        <text>L-seryl-[protein] + ATP = O-phospho-L-seryl-[protein] + ADP + H(+)</text>
        <dbReference type="Rhea" id="RHEA:17989"/>
        <dbReference type="Rhea" id="RHEA-COMP:9863"/>
        <dbReference type="Rhea" id="RHEA-COMP:11604"/>
        <dbReference type="ChEBI" id="CHEBI:15378"/>
        <dbReference type="ChEBI" id="CHEBI:29999"/>
        <dbReference type="ChEBI" id="CHEBI:30616"/>
        <dbReference type="ChEBI" id="CHEBI:83421"/>
        <dbReference type="ChEBI" id="CHEBI:456216"/>
        <dbReference type="EC" id="2.7.11.1"/>
    </reaction>
</comment>
<keyword evidence="4" id="KW-0808">Transferase</keyword>
<feature type="domain" description="Protein kinase" evidence="14">
    <location>
        <begin position="617"/>
        <end position="877"/>
    </location>
</feature>
<evidence type="ECO:0000256" key="9">
    <source>
        <dbReference type="ARBA" id="ARBA00047899"/>
    </source>
</evidence>
<proteinExistence type="inferred from homology"/>
<dbReference type="GO" id="GO:0003676">
    <property type="term" value="F:nucleic acid binding"/>
    <property type="evidence" value="ECO:0007669"/>
    <property type="project" value="InterPro"/>
</dbReference>
<keyword evidence="13" id="KW-0732">Signal</keyword>
<dbReference type="SMART" id="SM00537">
    <property type="entry name" value="DCX"/>
    <property type="match status" value="1"/>
</dbReference>
<reference evidence="17" key="1">
    <citation type="submission" date="2017-10" db="EMBL/GenBank/DDBJ databases">
        <title>Rapid genome shrinkage in a self-fertile nematode reveals novel sperm competition proteins.</title>
        <authorList>
            <person name="Yin D."/>
            <person name="Schwarz E.M."/>
            <person name="Thomas C.G."/>
            <person name="Felde R.L."/>
            <person name="Korf I.F."/>
            <person name="Cutter A.D."/>
            <person name="Schartner C.M."/>
            <person name="Ralston E.J."/>
            <person name="Meyer B.J."/>
            <person name="Haag E.S."/>
        </authorList>
    </citation>
    <scope>NUCLEOTIDE SEQUENCE [LARGE SCALE GENOMIC DNA]</scope>
    <source>
        <strain evidence="17">JU1422</strain>
    </source>
</reference>
<dbReference type="Gene3D" id="3.30.200.20">
    <property type="entry name" value="Phosphorylase Kinase, domain 1"/>
    <property type="match status" value="1"/>
</dbReference>
<dbReference type="SUPFAM" id="SSF56112">
    <property type="entry name" value="Protein kinase-like (PK-like)"/>
    <property type="match status" value="1"/>
</dbReference>
<feature type="region of interest" description="Disordered" evidence="12">
    <location>
        <begin position="571"/>
        <end position="607"/>
    </location>
</feature>
<dbReference type="OrthoDB" id="1738954at2759"/>
<feature type="signal peptide" evidence="13">
    <location>
        <begin position="1"/>
        <end position="16"/>
    </location>
</feature>
<dbReference type="PANTHER" id="PTHR24347">
    <property type="entry name" value="SERINE/THREONINE-PROTEIN KINASE"/>
    <property type="match status" value="1"/>
</dbReference>
<dbReference type="InterPro" id="IPR003533">
    <property type="entry name" value="Doublecortin_dom"/>
</dbReference>
<evidence type="ECO:0000256" key="2">
    <source>
        <dbReference type="ARBA" id="ARBA00012513"/>
    </source>
</evidence>
<keyword evidence="17" id="KW-1185">Reference proteome</keyword>
<dbReference type="Pfam" id="PF03184">
    <property type="entry name" value="DDE_1"/>
    <property type="match status" value="1"/>
</dbReference>
<protein>
    <recommendedName>
        <fullName evidence="2">non-specific serine/threonine protein kinase</fullName>
        <ecNumber evidence="2">2.7.11.1</ecNumber>
    </recommendedName>
    <alternativeName>
        <fullName evidence="8">Doublecortin-like and CAM kinase-like protein</fullName>
    </alternativeName>
</protein>
<dbReference type="Proteomes" id="UP000230233">
    <property type="component" value="Chromosome III"/>
</dbReference>
<accession>A0A2G5UU59</accession>
<dbReference type="AlphaFoldDB" id="A0A2G5UU59"/>
<dbReference type="InterPro" id="IPR008271">
    <property type="entry name" value="Ser/Thr_kinase_AS"/>
</dbReference>
<keyword evidence="7 11" id="KW-0067">ATP-binding</keyword>
<dbReference type="EC" id="2.7.11.1" evidence="2"/>
<dbReference type="Gene3D" id="3.10.20.230">
    <property type="entry name" value="Doublecortin domain"/>
    <property type="match status" value="1"/>
</dbReference>
<evidence type="ECO:0000256" key="11">
    <source>
        <dbReference type="PROSITE-ProRule" id="PRU10141"/>
    </source>
</evidence>
<evidence type="ECO:0000256" key="1">
    <source>
        <dbReference type="ARBA" id="ARBA00005354"/>
    </source>
</evidence>
<comment type="catalytic activity">
    <reaction evidence="9">
        <text>L-threonyl-[protein] + ATP = O-phospho-L-threonyl-[protein] + ADP + H(+)</text>
        <dbReference type="Rhea" id="RHEA:46608"/>
        <dbReference type="Rhea" id="RHEA-COMP:11060"/>
        <dbReference type="Rhea" id="RHEA-COMP:11605"/>
        <dbReference type="ChEBI" id="CHEBI:15378"/>
        <dbReference type="ChEBI" id="CHEBI:30013"/>
        <dbReference type="ChEBI" id="CHEBI:30616"/>
        <dbReference type="ChEBI" id="CHEBI:61977"/>
        <dbReference type="ChEBI" id="CHEBI:456216"/>
        <dbReference type="EC" id="2.7.11.1"/>
    </reaction>
</comment>
<gene>
    <name evidence="16" type="primary">Cnig_chr_III.g9940</name>
    <name evidence="16" type="ORF">B9Z55_009940</name>
</gene>
<dbReference type="PROSITE" id="PS50011">
    <property type="entry name" value="PROTEIN_KINASE_DOM"/>
    <property type="match status" value="1"/>
</dbReference>
<dbReference type="EMBL" id="PDUG01000003">
    <property type="protein sequence ID" value="PIC43060.1"/>
    <property type="molecule type" value="Genomic_DNA"/>
</dbReference>
<dbReference type="InterPro" id="IPR004875">
    <property type="entry name" value="DDE_SF_endonuclease_dom"/>
</dbReference>
<dbReference type="InterPro" id="IPR017441">
    <property type="entry name" value="Protein_kinase_ATP_BS"/>
</dbReference>
<dbReference type="InterPro" id="IPR011009">
    <property type="entry name" value="Kinase-like_dom_sf"/>
</dbReference>
<evidence type="ECO:0000313" key="17">
    <source>
        <dbReference type="Proteomes" id="UP000230233"/>
    </source>
</evidence>
<comment type="similarity">
    <text evidence="1">Belongs to the protein kinase superfamily. CAMK Ser/Thr protein kinase family. CaMK subfamily.</text>
</comment>
<keyword evidence="6" id="KW-0418">Kinase</keyword>
<dbReference type="STRING" id="1611254.A0A2G5UU59"/>
<evidence type="ECO:0000313" key="16">
    <source>
        <dbReference type="EMBL" id="PIC43060.1"/>
    </source>
</evidence>
<comment type="caution">
    <text evidence="16">The sequence shown here is derived from an EMBL/GenBank/DDBJ whole genome shotgun (WGS) entry which is preliminary data.</text>
</comment>
<dbReference type="PROSITE" id="PS50309">
    <property type="entry name" value="DC"/>
    <property type="match status" value="1"/>
</dbReference>
<dbReference type="Pfam" id="PF00069">
    <property type="entry name" value="Pkinase"/>
    <property type="match status" value="1"/>
</dbReference>
<evidence type="ECO:0000256" key="4">
    <source>
        <dbReference type="ARBA" id="ARBA00022679"/>
    </source>
</evidence>
<dbReference type="SUPFAM" id="SSF89837">
    <property type="entry name" value="Doublecortin (DC)"/>
    <property type="match status" value="1"/>
</dbReference>
<evidence type="ECO:0000256" key="12">
    <source>
        <dbReference type="SAM" id="MobiDB-lite"/>
    </source>
</evidence>
<organism evidence="16 17">
    <name type="scientific">Caenorhabditis nigoni</name>
    <dbReference type="NCBI Taxonomy" id="1611254"/>
    <lineage>
        <taxon>Eukaryota</taxon>
        <taxon>Metazoa</taxon>
        <taxon>Ecdysozoa</taxon>
        <taxon>Nematoda</taxon>
        <taxon>Chromadorea</taxon>
        <taxon>Rhabditida</taxon>
        <taxon>Rhabditina</taxon>
        <taxon>Rhabditomorpha</taxon>
        <taxon>Rhabditoidea</taxon>
        <taxon>Rhabditidae</taxon>
        <taxon>Peloderinae</taxon>
        <taxon>Caenorhabditis</taxon>
    </lineage>
</organism>
<dbReference type="PROSITE" id="PS00107">
    <property type="entry name" value="PROTEIN_KINASE_ATP"/>
    <property type="match status" value="1"/>
</dbReference>
<dbReference type="GO" id="GO:0035556">
    <property type="term" value="P:intracellular signal transduction"/>
    <property type="evidence" value="ECO:0007669"/>
    <property type="project" value="InterPro"/>
</dbReference>
<dbReference type="PROSITE" id="PS00108">
    <property type="entry name" value="PROTEIN_KINASE_ST"/>
    <property type="match status" value="1"/>
</dbReference>
<evidence type="ECO:0000256" key="8">
    <source>
        <dbReference type="ARBA" id="ARBA00031092"/>
    </source>
</evidence>
<evidence type="ECO:0000256" key="7">
    <source>
        <dbReference type="ARBA" id="ARBA00022840"/>
    </source>
</evidence>
<dbReference type="FunFam" id="1.10.510.10:FF:001553">
    <property type="entry name" value="Serine/threonine-protein kinase zyg-8"/>
    <property type="match status" value="1"/>
</dbReference>
<evidence type="ECO:0000256" key="10">
    <source>
        <dbReference type="ARBA" id="ARBA00048679"/>
    </source>
</evidence>
<keyword evidence="5 11" id="KW-0547">Nucleotide-binding</keyword>
<sequence length="936" mass="106989">MTTTLLILLHVLAVFKHEPKKPKLERTDQKLADRIISLLQQHEDGNLESYEETTLETCPDEELDPDYDPEECLESTERNFAGIGSPQMVLFGGILVAISKVWEAVLFYPLNGLYRNGRQKRRKPSSMFAKFKFLKTDMDLRRLVDYEKAGEIKPDSRAIIAFISAQLYERTIKEIRSGHILHDSVLRSIISEIIDDYQIETDFYGSPNWLNTWKRAHRISSRRITTFVSKKRFLDKDVLLQKMDQFVKDARVAFQGFDPLSTYNLDQSGFQKELFTKRTLAETGTETIEIVTSSATGITHSYTVLPMLRLDGLLHPKLYVVFAEPSRSFPQNPPPYNAPNLVLAAAKGHIMGKDLMADFFERVVFTDDVADDVLLVADSWPCWRRDDVIDSVRPPNKKVKTIIIPPGATGQIQPLDIGIFRQFKKFMKNLTEYAQRKEKDFKPHQRDSIIKVSEVSENLPHFLIADAEPSILADVLSHLPRMETVCLVFWRLCGHLRSEISFDQVLRDLTLIVKLDAGAIRKLFTLSGRPVLTLQDFFREDDVFVAYGGNDKMAADDLLVASEEHKCVGASTSSKIRRTSRRSAMPNRNESLRHDRSGSVIPDQDQQRLPPDLDEKFQLVRLIGDGNTAVVYEVVDKINHDRRAMKVIARENVIGKEHLIEMELSILQKIDNTFIVQLYDHWFVDDSYFLSLELIEMGDLFEHLRRVRRVPERDAVRMMTCLGQALEYIHDLGIVHRDVKLENLLIVKDEYGELGVKLADFGLACEMPEGNGVLTTICGTPTYVAPEVLNKTGYGCRVDIWAAGVILYAILVGFPPFQSSDGSEQDLFSAIMSGEFSFPSPSWDDVSWSVRHLIMCLIHTDPFHRYSANELLSDEWMVNLGDVDPEYEEWAHLFVQSKMHVGEEQETPYEYYTSRRTSMDELSESAGVEFSFSREG</sequence>
<name>A0A2G5UU59_9PELO</name>
<evidence type="ECO:0000256" key="13">
    <source>
        <dbReference type="SAM" id="SignalP"/>
    </source>
</evidence>
<dbReference type="Gene3D" id="1.10.510.10">
    <property type="entry name" value="Transferase(Phosphotransferase) domain 1"/>
    <property type="match status" value="1"/>
</dbReference>
<evidence type="ECO:0000256" key="3">
    <source>
        <dbReference type="ARBA" id="ARBA00022527"/>
    </source>
</evidence>
<feature type="domain" description="Doublecortin" evidence="15">
    <location>
        <begin position="501"/>
        <end position="548"/>
    </location>
</feature>
<feature type="chain" id="PRO_5013828554" description="non-specific serine/threonine protein kinase" evidence="13">
    <location>
        <begin position="17"/>
        <end position="936"/>
    </location>
</feature>
<keyword evidence="3" id="KW-0723">Serine/threonine-protein kinase</keyword>
<dbReference type="GO" id="GO:0004674">
    <property type="term" value="F:protein serine/threonine kinase activity"/>
    <property type="evidence" value="ECO:0007669"/>
    <property type="project" value="UniProtKB-KW"/>
</dbReference>
<feature type="binding site" evidence="11">
    <location>
        <position position="656"/>
    </location>
    <ligand>
        <name>ATP</name>
        <dbReference type="ChEBI" id="CHEBI:30616"/>
    </ligand>
</feature>
<evidence type="ECO:0000259" key="14">
    <source>
        <dbReference type="PROSITE" id="PS50011"/>
    </source>
</evidence>
<evidence type="ECO:0000256" key="5">
    <source>
        <dbReference type="ARBA" id="ARBA00022741"/>
    </source>
</evidence>